<dbReference type="InterPro" id="IPR043141">
    <property type="entry name" value="Ribosomal_uL10-like_sf"/>
</dbReference>
<evidence type="ECO:0000256" key="4">
    <source>
        <dbReference type="ARBA" id="ARBA00035202"/>
    </source>
</evidence>
<evidence type="ECO:0000313" key="6">
    <source>
        <dbReference type="EMBL" id="PJE63468.1"/>
    </source>
</evidence>
<evidence type="ECO:0000256" key="1">
    <source>
        <dbReference type="ARBA" id="ARBA00008889"/>
    </source>
</evidence>
<dbReference type="Pfam" id="PF00466">
    <property type="entry name" value="Ribosomal_L10"/>
    <property type="match status" value="1"/>
</dbReference>
<reference evidence="7" key="1">
    <citation type="submission" date="2017-09" db="EMBL/GenBank/DDBJ databases">
        <title>Depth-based differentiation of microbial function through sediment-hosted aquifers and enrichment of novel symbionts in the deep terrestrial subsurface.</title>
        <authorList>
            <person name="Probst A.J."/>
            <person name="Ladd B."/>
            <person name="Jarett J.K."/>
            <person name="Geller-Mcgrath D.E."/>
            <person name="Sieber C.M.K."/>
            <person name="Emerson J.B."/>
            <person name="Anantharaman K."/>
            <person name="Thomas B.C."/>
            <person name="Malmstrom R."/>
            <person name="Stieglmeier M."/>
            <person name="Klingl A."/>
            <person name="Woyke T."/>
            <person name="Ryan C.M."/>
            <person name="Banfield J.F."/>
        </authorList>
    </citation>
    <scope>NUCLEOTIDE SEQUENCE [LARGE SCALE GENOMIC DNA]</scope>
</reference>
<evidence type="ECO:0000256" key="5">
    <source>
        <dbReference type="ARBA" id="ARBA00035502"/>
    </source>
</evidence>
<dbReference type="InterPro" id="IPR047865">
    <property type="entry name" value="Ribosomal_uL10_bac_type"/>
</dbReference>
<dbReference type="EMBL" id="PFEE01000065">
    <property type="protein sequence ID" value="PJE63468.1"/>
    <property type="molecule type" value="Genomic_DNA"/>
</dbReference>
<dbReference type="AlphaFoldDB" id="A0A2M8KU63"/>
<comment type="similarity">
    <text evidence="1">Belongs to the universal ribosomal protein uL10 family.</text>
</comment>
<evidence type="ECO:0000256" key="2">
    <source>
        <dbReference type="ARBA" id="ARBA00022980"/>
    </source>
</evidence>
<evidence type="ECO:0000313" key="7">
    <source>
        <dbReference type="Proteomes" id="UP000231569"/>
    </source>
</evidence>
<protein>
    <recommendedName>
        <fullName evidence="4">Large ribosomal subunit protein uL10</fullName>
    </recommendedName>
    <alternativeName>
        <fullName evidence="5">50S ribosomal protein L10</fullName>
    </alternativeName>
</protein>
<dbReference type="NCBIfam" id="NF000955">
    <property type="entry name" value="PRK00099.1-1"/>
    <property type="match status" value="1"/>
</dbReference>
<dbReference type="CDD" id="cd05797">
    <property type="entry name" value="Ribosomal_L10"/>
    <property type="match status" value="1"/>
</dbReference>
<comment type="caution">
    <text evidence="6">The sequence shown here is derived from an EMBL/GenBank/DDBJ whole genome shotgun (WGS) entry which is preliminary data.</text>
</comment>
<dbReference type="PANTHER" id="PTHR11560">
    <property type="entry name" value="39S RIBOSOMAL PROTEIN L10, MITOCHONDRIAL"/>
    <property type="match status" value="1"/>
</dbReference>
<organism evidence="6 7">
    <name type="scientific">Candidatus Roizmanbacteria bacterium CG10_big_fil_rev_8_21_14_0_10_45_7</name>
    <dbReference type="NCBI Taxonomy" id="1974854"/>
    <lineage>
        <taxon>Bacteria</taxon>
        <taxon>Candidatus Roizmaniibacteriota</taxon>
    </lineage>
</organism>
<dbReference type="SUPFAM" id="SSF160369">
    <property type="entry name" value="Ribosomal protein L10-like"/>
    <property type="match status" value="1"/>
</dbReference>
<dbReference type="Proteomes" id="UP000231569">
    <property type="component" value="Unassembled WGS sequence"/>
</dbReference>
<dbReference type="Gene3D" id="3.30.70.1730">
    <property type="match status" value="1"/>
</dbReference>
<sequence>MKLKFRLQRKPRELREERIEQLSQEFDGAQAVMLFTSTYVTHQQFEELRKRLAPLKAKLRFVKNTLFKQAAKGKSLPEELYTDKVLFEQSGVILVYSDDVASVVKTFAELFKDSETITFKIGWIDGTVYDPKQVLSFASMSTKNQMYGRLASMLQSPIQQLHYALRYDISRLAVDINAISSKQS</sequence>
<keyword evidence="3" id="KW-0687">Ribonucleoprotein</keyword>
<dbReference type="GO" id="GO:1990904">
    <property type="term" value="C:ribonucleoprotein complex"/>
    <property type="evidence" value="ECO:0007669"/>
    <property type="project" value="UniProtKB-KW"/>
</dbReference>
<name>A0A2M8KU63_9BACT</name>
<proteinExistence type="inferred from homology"/>
<keyword evidence="2 6" id="KW-0689">Ribosomal protein</keyword>
<dbReference type="GO" id="GO:0005840">
    <property type="term" value="C:ribosome"/>
    <property type="evidence" value="ECO:0007669"/>
    <property type="project" value="UniProtKB-KW"/>
</dbReference>
<dbReference type="InterPro" id="IPR001790">
    <property type="entry name" value="Ribosomal_uL10"/>
</dbReference>
<evidence type="ECO:0000256" key="3">
    <source>
        <dbReference type="ARBA" id="ARBA00023274"/>
    </source>
</evidence>
<accession>A0A2M8KU63</accession>
<gene>
    <name evidence="6" type="primary">rplJ</name>
    <name evidence="6" type="ORF">COU89_03165</name>
</gene>